<dbReference type="OrthoDB" id="2403262at2759"/>
<dbReference type="InterPro" id="IPR023395">
    <property type="entry name" value="MCP_dom_sf"/>
</dbReference>
<evidence type="ECO:0000313" key="13">
    <source>
        <dbReference type="Proteomes" id="UP001153620"/>
    </source>
</evidence>
<protein>
    <recommendedName>
        <fullName evidence="14">Solute carrier family 25 member 46</fullName>
    </recommendedName>
</protein>
<evidence type="ECO:0000256" key="9">
    <source>
        <dbReference type="ARBA" id="ARBA00023136"/>
    </source>
</evidence>
<keyword evidence="3 11" id="KW-0813">Transport</keyword>
<keyword evidence="7" id="KW-1133">Transmembrane helix</keyword>
<dbReference type="Pfam" id="PF00153">
    <property type="entry name" value="Mito_carr"/>
    <property type="match status" value="2"/>
</dbReference>
<dbReference type="GO" id="GO:0090149">
    <property type="term" value="P:mitochondrial membrane fission"/>
    <property type="evidence" value="ECO:0007669"/>
    <property type="project" value="InterPro"/>
</dbReference>
<dbReference type="PROSITE" id="PS50920">
    <property type="entry name" value="SOLCAR"/>
    <property type="match status" value="1"/>
</dbReference>
<comment type="similarity">
    <text evidence="2 11">Belongs to the mitochondrial carrier (TC 2.A.29) family.</text>
</comment>
<keyword evidence="4 10" id="KW-0812">Transmembrane</keyword>
<comment type="subcellular location">
    <subcellularLocation>
        <location evidence="1">Mitochondrion outer membrane</location>
        <topology evidence="1">Multi-pass membrane protein</topology>
    </subcellularLocation>
</comment>
<evidence type="ECO:0000256" key="11">
    <source>
        <dbReference type="RuleBase" id="RU000488"/>
    </source>
</evidence>
<dbReference type="InterPro" id="IPR018108">
    <property type="entry name" value="MCP_transmembrane"/>
</dbReference>
<gene>
    <name evidence="12" type="ORF">CHIRRI_LOCUS11221</name>
</gene>
<evidence type="ECO:0000313" key="12">
    <source>
        <dbReference type="EMBL" id="CAG9808379.1"/>
    </source>
</evidence>
<evidence type="ECO:0000256" key="6">
    <source>
        <dbReference type="ARBA" id="ARBA00022787"/>
    </source>
</evidence>
<keyword evidence="8" id="KW-0496">Mitochondrion</keyword>
<dbReference type="InterPro" id="IPR039158">
    <property type="entry name" value="SLC25A46"/>
</dbReference>
<proteinExistence type="inferred from homology"/>
<keyword evidence="6" id="KW-1000">Mitochondrion outer membrane</keyword>
<name>A0A9N9RZK4_9DIPT</name>
<evidence type="ECO:0008006" key="14">
    <source>
        <dbReference type="Google" id="ProtNLM"/>
    </source>
</evidence>
<feature type="repeat" description="Solcar" evidence="10">
    <location>
        <begin position="293"/>
        <end position="395"/>
    </location>
</feature>
<reference evidence="12" key="1">
    <citation type="submission" date="2022-01" db="EMBL/GenBank/DDBJ databases">
        <authorList>
            <person name="King R."/>
        </authorList>
    </citation>
    <scope>NUCLEOTIDE SEQUENCE</scope>
</reference>
<organism evidence="12 13">
    <name type="scientific">Chironomus riparius</name>
    <dbReference type="NCBI Taxonomy" id="315576"/>
    <lineage>
        <taxon>Eukaryota</taxon>
        <taxon>Metazoa</taxon>
        <taxon>Ecdysozoa</taxon>
        <taxon>Arthropoda</taxon>
        <taxon>Hexapoda</taxon>
        <taxon>Insecta</taxon>
        <taxon>Pterygota</taxon>
        <taxon>Neoptera</taxon>
        <taxon>Endopterygota</taxon>
        <taxon>Diptera</taxon>
        <taxon>Nematocera</taxon>
        <taxon>Chironomoidea</taxon>
        <taxon>Chironomidae</taxon>
        <taxon>Chironominae</taxon>
        <taxon>Chironomus</taxon>
    </lineage>
</organism>
<evidence type="ECO:0000256" key="8">
    <source>
        <dbReference type="ARBA" id="ARBA00023128"/>
    </source>
</evidence>
<evidence type="ECO:0000256" key="10">
    <source>
        <dbReference type="PROSITE-ProRule" id="PRU00282"/>
    </source>
</evidence>
<dbReference type="PANTHER" id="PTHR21252:SF2">
    <property type="entry name" value="MITOCHONDRIAL OUTER MEMBRANE PROTEIN SLC25A46"/>
    <property type="match status" value="1"/>
</dbReference>
<evidence type="ECO:0000256" key="4">
    <source>
        <dbReference type="ARBA" id="ARBA00022692"/>
    </source>
</evidence>
<evidence type="ECO:0000256" key="1">
    <source>
        <dbReference type="ARBA" id="ARBA00004374"/>
    </source>
</evidence>
<accession>A0A9N9RZK4</accession>
<keyword evidence="5" id="KW-0677">Repeat</keyword>
<keyword evidence="9 10" id="KW-0472">Membrane</keyword>
<evidence type="ECO:0000256" key="3">
    <source>
        <dbReference type="ARBA" id="ARBA00022448"/>
    </source>
</evidence>
<dbReference type="AlphaFoldDB" id="A0A9N9RZK4"/>
<dbReference type="Gene3D" id="1.50.40.10">
    <property type="entry name" value="Mitochondrial carrier domain"/>
    <property type="match status" value="2"/>
</dbReference>
<dbReference type="SUPFAM" id="SSF103506">
    <property type="entry name" value="Mitochondrial carrier"/>
    <property type="match status" value="1"/>
</dbReference>
<reference evidence="12" key="2">
    <citation type="submission" date="2022-10" db="EMBL/GenBank/DDBJ databases">
        <authorList>
            <consortium name="ENA_rothamsted_submissions"/>
            <consortium name="culmorum"/>
            <person name="King R."/>
        </authorList>
    </citation>
    <scope>NUCLEOTIDE SEQUENCE</scope>
</reference>
<dbReference type="PANTHER" id="PTHR21252">
    <property type="entry name" value="TB1 PROTEIN-RELATED"/>
    <property type="match status" value="1"/>
</dbReference>
<evidence type="ECO:0000256" key="5">
    <source>
        <dbReference type="ARBA" id="ARBA00022737"/>
    </source>
</evidence>
<dbReference type="GO" id="GO:0005741">
    <property type="term" value="C:mitochondrial outer membrane"/>
    <property type="evidence" value="ECO:0007669"/>
    <property type="project" value="UniProtKB-SubCell"/>
</dbReference>
<dbReference type="Proteomes" id="UP001153620">
    <property type="component" value="Chromosome 3"/>
</dbReference>
<dbReference type="EMBL" id="OU895879">
    <property type="protein sequence ID" value="CAG9808379.1"/>
    <property type="molecule type" value="Genomic_DNA"/>
</dbReference>
<evidence type="ECO:0000256" key="7">
    <source>
        <dbReference type="ARBA" id="ARBA00022989"/>
    </source>
</evidence>
<sequence>MAGIHDGYSDEALDDDYDELDNSQRILGTSRNYNNYPIDNFSYYNSPRDLTLNLQKTPTSSFKSYHPVFESPESDEASLKHYLSVSVSVISLITENVISHPFIVIRRQAQVYHNSRRYHIVPVRIFPVIGRLYRRQGISPLWKGLGSSLLTRGMLVAVEDILSKFTPWPKEINSRTTIKQFGQHLILKAISLGIVLPFYSASLVETVQSDIASEKPGIFDVFREGTARWLAWSVPAKGRMLPVWALLPSGICVGLTKYLFSVIVKGISTRILSKHYHKKEEQKGAKSRDLTTVNNDVELASNLISLITSEILFYPFETILHRIQLQGTRTIIDNLDTGTQVVPILTSYEGAFDCYVQTIHSEGFGGLYKGFGSMMLQFAAHLAVIKLSKWIINQISEICSEKAPTKVAEFYNLEQASISQQHGSTISRSLSYVSSIHDEP</sequence>
<keyword evidence="13" id="KW-1185">Reference proteome</keyword>
<evidence type="ECO:0000256" key="2">
    <source>
        <dbReference type="ARBA" id="ARBA00006375"/>
    </source>
</evidence>